<dbReference type="PROSITE" id="PS00252">
    <property type="entry name" value="INTERFERON_A_B_D"/>
    <property type="match status" value="1"/>
</dbReference>
<comment type="similarity">
    <text evidence="2 7">Belongs to the alpha/beta interferon family.</text>
</comment>
<dbReference type="PANTHER" id="PTHR11691">
    <property type="entry name" value="TYPE I INTERFERON"/>
    <property type="match status" value="1"/>
</dbReference>
<keyword evidence="3 7" id="KW-0202">Cytokine</keyword>
<dbReference type="GO" id="GO:0051607">
    <property type="term" value="P:defense response to virus"/>
    <property type="evidence" value="ECO:0007669"/>
    <property type="project" value="UniProtKB-KW"/>
</dbReference>
<sequence>MTPKYLWLVALVALYILPIQSLNCVYLDDTILENVKLLGRTMTGFPLRCLKDITDFKFPKEILPYIQHMKKEINAVSYRISTLALTIFNLKGSIPPVTEEHWERIRSGLFDQVRQAHECFMDEEKENREHPHSEDFLTVYLELGKYFFRIKKFLINKKYSFCAWKIVTVEIRRCFIIFSKSRKLLKMTSGKIGKGNIYKPGKRHRSQQVYTIKPPLVDPRVTVPVAAGFGR</sequence>
<dbReference type="Proteomes" id="UP000515126">
    <property type="component" value="Chromosome 4"/>
</dbReference>
<dbReference type="SUPFAM" id="SSF47266">
    <property type="entry name" value="4-helical cytokines"/>
    <property type="match status" value="1"/>
</dbReference>
<accession>A0A6P7R2F9</accession>
<evidence type="ECO:0000256" key="2">
    <source>
        <dbReference type="ARBA" id="ARBA00011033"/>
    </source>
</evidence>
<dbReference type="Pfam" id="PF00143">
    <property type="entry name" value="Interferon"/>
    <property type="match status" value="1"/>
</dbReference>
<evidence type="ECO:0000256" key="1">
    <source>
        <dbReference type="ARBA" id="ARBA00004613"/>
    </source>
</evidence>
<dbReference type="PANTHER" id="PTHR11691:SF6">
    <property type="entry name" value="INTERFERON KAPPA"/>
    <property type="match status" value="1"/>
</dbReference>
<evidence type="ECO:0000256" key="6">
    <source>
        <dbReference type="ARBA" id="ARBA00023157"/>
    </source>
</evidence>
<dbReference type="GO" id="GO:0005125">
    <property type="term" value="F:cytokine activity"/>
    <property type="evidence" value="ECO:0007669"/>
    <property type="project" value="UniProtKB-KW"/>
</dbReference>
<dbReference type="GeneID" id="110292435"/>
<evidence type="ECO:0000256" key="7">
    <source>
        <dbReference type="RuleBase" id="RU000436"/>
    </source>
</evidence>
<dbReference type="SMART" id="SM00076">
    <property type="entry name" value="IFabd"/>
    <property type="match status" value="1"/>
</dbReference>
<dbReference type="GO" id="GO:0005615">
    <property type="term" value="C:extracellular space"/>
    <property type="evidence" value="ECO:0007669"/>
    <property type="project" value="UniProtKB-KW"/>
</dbReference>
<name>A0A6P7R2F9_MUSCR</name>
<dbReference type="PRINTS" id="PR00266">
    <property type="entry name" value="INTERFERONAB"/>
</dbReference>
<feature type="chain" id="PRO_5027761165" evidence="8">
    <location>
        <begin position="22"/>
        <end position="231"/>
    </location>
</feature>
<keyword evidence="5 7" id="KW-0051">Antiviral defense</keyword>
<organism evidence="9 10">
    <name type="scientific">Mus caroli</name>
    <name type="common">Ryukyu mouse</name>
    <name type="synonym">Ricefield mouse</name>
    <dbReference type="NCBI Taxonomy" id="10089"/>
    <lineage>
        <taxon>Eukaryota</taxon>
        <taxon>Metazoa</taxon>
        <taxon>Chordata</taxon>
        <taxon>Craniata</taxon>
        <taxon>Vertebrata</taxon>
        <taxon>Euteleostomi</taxon>
        <taxon>Mammalia</taxon>
        <taxon>Eutheria</taxon>
        <taxon>Euarchontoglires</taxon>
        <taxon>Glires</taxon>
        <taxon>Rodentia</taxon>
        <taxon>Myomorpha</taxon>
        <taxon>Muroidea</taxon>
        <taxon>Muridae</taxon>
        <taxon>Murinae</taxon>
        <taxon>Mus</taxon>
        <taxon>Mus</taxon>
    </lineage>
</organism>
<dbReference type="AlphaFoldDB" id="A0A6P7R2F9"/>
<evidence type="ECO:0000256" key="4">
    <source>
        <dbReference type="ARBA" id="ARBA00022525"/>
    </source>
</evidence>
<dbReference type="Gene3D" id="1.20.1250.10">
    <property type="match status" value="1"/>
</dbReference>
<keyword evidence="9" id="KW-1185">Reference proteome</keyword>
<gene>
    <name evidence="10" type="primary">Ifnk</name>
</gene>
<dbReference type="InterPro" id="IPR009079">
    <property type="entry name" value="4_helix_cytokine-like_core"/>
</dbReference>
<dbReference type="RefSeq" id="XP_029331901.1">
    <property type="nucleotide sequence ID" value="XM_029476041.1"/>
</dbReference>
<evidence type="ECO:0000256" key="8">
    <source>
        <dbReference type="SAM" id="SignalP"/>
    </source>
</evidence>
<feature type="signal peptide" evidence="8">
    <location>
        <begin position="1"/>
        <end position="21"/>
    </location>
</feature>
<evidence type="ECO:0000313" key="9">
    <source>
        <dbReference type="Proteomes" id="UP000515126"/>
    </source>
</evidence>
<dbReference type="GO" id="GO:0005126">
    <property type="term" value="F:cytokine receptor binding"/>
    <property type="evidence" value="ECO:0007669"/>
    <property type="project" value="InterPro"/>
</dbReference>
<dbReference type="InterPro" id="IPR000471">
    <property type="entry name" value="Interferon_alpha/beta/delta"/>
</dbReference>
<evidence type="ECO:0000256" key="5">
    <source>
        <dbReference type="ARBA" id="ARBA00023118"/>
    </source>
</evidence>
<comment type="subcellular location">
    <subcellularLocation>
        <location evidence="1">Secreted</location>
    </subcellularLocation>
</comment>
<dbReference type="KEGG" id="mcal:110292435"/>
<protein>
    <submittedName>
        <fullName evidence="10">Interferon kappa</fullName>
    </submittedName>
</protein>
<keyword evidence="8" id="KW-0732">Signal</keyword>
<proteinExistence type="inferred from homology"/>
<keyword evidence="4" id="KW-0964">Secreted</keyword>
<evidence type="ECO:0000256" key="3">
    <source>
        <dbReference type="ARBA" id="ARBA00022514"/>
    </source>
</evidence>
<dbReference type="FunFam" id="1.20.1250.10:FF:000083">
    <property type="entry name" value="Interferon kappa"/>
    <property type="match status" value="1"/>
</dbReference>
<reference evidence="10" key="1">
    <citation type="submission" date="2025-08" db="UniProtKB">
        <authorList>
            <consortium name="RefSeq"/>
        </authorList>
    </citation>
    <scope>IDENTIFICATION</scope>
</reference>
<keyword evidence="6" id="KW-1015">Disulfide bond</keyword>
<dbReference type="CTD" id="56832"/>
<evidence type="ECO:0000313" key="10">
    <source>
        <dbReference type="RefSeq" id="XP_029331901.1"/>
    </source>
</evidence>